<dbReference type="EMBL" id="FOQO01000002">
    <property type="protein sequence ID" value="SFI09503.1"/>
    <property type="molecule type" value="Genomic_DNA"/>
</dbReference>
<dbReference type="GO" id="GO:0004065">
    <property type="term" value="F:arylsulfatase activity"/>
    <property type="evidence" value="ECO:0007669"/>
    <property type="project" value="TreeGrafter"/>
</dbReference>
<dbReference type="Gene3D" id="3.30.1120.10">
    <property type="match status" value="1"/>
</dbReference>
<accession>A0A1I3FE42</accession>
<evidence type="ECO:0000256" key="1">
    <source>
        <dbReference type="ARBA" id="ARBA00008779"/>
    </source>
</evidence>
<gene>
    <name evidence="4" type="ORF">SAMN05444682_102289</name>
</gene>
<dbReference type="InterPro" id="IPR000917">
    <property type="entry name" value="Sulfatase_N"/>
</dbReference>
<dbReference type="InterPro" id="IPR017850">
    <property type="entry name" value="Alkaline_phosphatase_core_sf"/>
</dbReference>
<dbReference type="SUPFAM" id="SSF53649">
    <property type="entry name" value="Alkaline phosphatase-like"/>
    <property type="match status" value="1"/>
</dbReference>
<name>A0A1I3FE42_9SPHI</name>
<evidence type="ECO:0000256" key="2">
    <source>
        <dbReference type="ARBA" id="ARBA00022801"/>
    </source>
</evidence>
<dbReference type="PANTHER" id="PTHR42693">
    <property type="entry name" value="ARYLSULFATASE FAMILY MEMBER"/>
    <property type="match status" value="1"/>
</dbReference>
<evidence type="ECO:0000313" key="5">
    <source>
        <dbReference type="Proteomes" id="UP000198670"/>
    </source>
</evidence>
<keyword evidence="5" id="KW-1185">Reference proteome</keyword>
<dbReference type="STRING" id="1477437.SAMN05444682_102289"/>
<protein>
    <submittedName>
        <fullName evidence="4">Arylsulfatase A</fullName>
    </submittedName>
</protein>
<evidence type="ECO:0000259" key="3">
    <source>
        <dbReference type="Pfam" id="PF00884"/>
    </source>
</evidence>
<sequence length="454" mass="51176">MHNWESKIRVIECLMNPRKICVLLMLPIFSTCGENSKRNQLTELRPNIVLIVADDMGYGDLGCYGNSRFDTPNIDSLAAGGLRLTDYHSNGVVCSPTRASLLTGRYPQEVGIEGVVTAKTHRHTGMQPNVHTLAELLKGNGYQTALFGKWHLGYSPEFGPLEQGFDTFEGFVSGNIDYQSHIDQEGIADWWNQDKLIPENGYLTDLITQRGLQFINQVDQRPFFLYLPHGAPHYPYQGPEDPAIRTLDSSFKRQEREDVDVAYKEMIQSLDSGVGQILSQLKQKELLKNTLVIFCSDNGASARVGSNGLFKGHKGQVYEGGHRVPGIFYWEGKITPGVSDQLVLSMDIVPTVADLLHLDIINPNWSGRNLTPLLTGNRPAPENQRTVFWRFKDQKAARKGKWKLIAIGEQHALYDLEKDPEETTDIQSLFPEVFKTLMQALERWESNLTEEIRA</sequence>
<dbReference type="OrthoDB" id="9803751at2"/>
<dbReference type="InterPro" id="IPR050738">
    <property type="entry name" value="Sulfatase"/>
</dbReference>
<reference evidence="4 5" key="1">
    <citation type="submission" date="2016-10" db="EMBL/GenBank/DDBJ databases">
        <authorList>
            <person name="de Groot N.N."/>
        </authorList>
    </citation>
    <scope>NUCLEOTIDE SEQUENCE [LARGE SCALE GENOMIC DNA]</scope>
    <source>
        <strain evidence="4 5">RK1</strain>
    </source>
</reference>
<organism evidence="4 5">
    <name type="scientific">Parapedobacter indicus</name>
    <dbReference type="NCBI Taxonomy" id="1477437"/>
    <lineage>
        <taxon>Bacteria</taxon>
        <taxon>Pseudomonadati</taxon>
        <taxon>Bacteroidota</taxon>
        <taxon>Sphingobacteriia</taxon>
        <taxon>Sphingobacteriales</taxon>
        <taxon>Sphingobacteriaceae</taxon>
        <taxon>Parapedobacter</taxon>
    </lineage>
</organism>
<evidence type="ECO:0000313" key="4">
    <source>
        <dbReference type="EMBL" id="SFI09503.1"/>
    </source>
</evidence>
<keyword evidence="2" id="KW-0378">Hydrolase</keyword>
<dbReference type="PANTHER" id="PTHR42693:SF53">
    <property type="entry name" value="ENDO-4-O-SULFATASE"/>
    <property type="match status" value="1"/>
</dbReference>
<dbReference type="Proteomes" id="UP000198670">
    <property type="component" value="Unassembled WGS sequence"/>
</dbReference>
<dbReference type="Pfam" id="PF00884">
    <property type="entry name" value="Sulfatase"/>
    <property type="match status" value="1"/>
</dbReference>
<feature type="domain" description="Sulfatase N-terminal" evidence="3">
    <location>
        <begin position="46"/>
        <end position="357"/>
    </location>
</feature>
<proteinExistence type="inferred from homology"/>
<dbReference type="AlphaFoldDB" id="A0A1I3FE42"/>
<comment type="similarity">
    <text evidence="1">Belongs to the sulfatase family.</text>
</comment>
<dbReference type="Gene3D" id="3.40.720.10">
    <property type="entry name" value="Alkaline Phosphatase, subunit A"/>
    <property type="match status" value="1"/>
</dbReference>